<feature type="compositionally biased region" description="Polar residues" evidence="1">
    <location>
        <begin position="164"/>
        <end position="182"/>
    </location>
</feature>
<dbReference type="EMBL" id="CAJNOH010000807">
    <property type="protein sequence ID" value="CAF1127827.1"/>
    <property type="molecule type" value="Genomic_DNA"/>
</dbReference>
<accession>A0A815HGW6</accession>
<gene>
    <name evidence="3" type="ORF">JXQ802_LOCUS32072</name>
    <name evidence="2" type="ORF">PYM288_LOCUS21051</name>
</gene>
<protein>
    <submittedName>
        <fullName evidence="3">Uncharacterized protein</fullName>
    </submittedName>
</protein>
<organism evidence="3 4">
    <name type="scientific">Rotaria sordida</name>
    <dbReference type="NCBI Taxonomy" id="392033"/>
    <lineage>
        <taxon>Eukaryota</taxon>
        <taxon>Metazoa</taxon>
        <taxon>Spiralia</taxon>
        <taxon>Gnathifera</taxon>
        <taxon>Rotifera</taxon>
        <taxon>Eurotatoria</taxon>
        <taxon>Bdelloidea</taxon>
        <taxon>Philodinida</taxon>
        <taxon>Philodinidae</taxon>
        <taxon>Rotaria</taxon>
    </lineage>
</organism>
<dbReference type="AlphaFoldDB" id="A0A815HGW6"/>
<evidence type="ECO:0000256" key="1">
    <source>
        <dbReference type="SAM" id="MobiDB-lite"/>
    </source>
</evidence>
<dbReference type="Proteomes" id="UP000663870">
    <property type="component" value="Unassembled WGS sequence"/>
</dbReference>
<evidence type="ECO:0000313" key="3">
    <source>
        <dbReference type="EMBL" id="CAF1350624.1"/>
    </source>
</evidence>
<name>A0A815HGW6_9BILA</name>
<sequence length="182" mass="20338">MDKYPLMEWISTFYRPYFTCKGDELIIFFHYLMIKEHFRVVDLVYNVDDYQVLVEYPVDDHVNYQTSTFYSTGIINVDAFVGKASGAMRILNEYIANKQRQVGQSGLNKQYGVLPGGVNPQPYSVPSSVNPQPYFGPGSVNPQPYFGPGGVNPQPSFVPGGVNPQPSFVSDGMNPSHSGEKH</sequence>
<proteinExistence type="predicted"/>
<feature type="region of interest" description="Disordered" evidence="1">
    <location>
        <begin position="125"/>
        <end position="182"/>
    </location>
</feature>
<evidence type="ECO:0000313" key="4">
    <source>
        <dbReference type="Proteomes" id="UP000663870"/>
    </source>
</evidence>
<keyword evidence="4" id="KW-1185">Reference proteome</keyword>
<dbReference type="Proteomes" id="UP000663854">
    <property type="component" value="Unassembled WGS sequence"/>
</dbReference>
<evidence type="ECO:0000313" key="2">
    <source>
        <dbReference type="EMBL" id="CAF1127827.1"/>
    </source>
</evidence>
<reference evidence="3" key="1">
    <citation type="submission" date="2021-02" db="EMBL/GenBank/DDBJ databases">
        <authorList>
            <person name="Nowell W R."/>
        </authorList>
    </citation>
    <scope>NUCLEOTIDE SEQUENCE</scope>
</reference>
<dbReference type="EMBL" id="CAJNOL010001393">
    <property type="protein sequence ID" value="CAF1350624.1"/>
    <property type="molecule type" value="Genomic_DNA"/>
</dbReference>
<comment type="caution">
    <text evidence="3">The sequence shown here is derived from an EMBL/GenBank/DDBJ whole genome shotgun (WGS) entry which is preliminary data.</text>
</comment>